<comment type="similarity">
    <text evidence="3">Belongs to the UDP-glucose/GDP-mannose dehydrogenase family.</text>
</comment>
<proteinExistence type="inferred from homology"/>
<dbReference type="InterPro" id="IPR028359">
    <property type="entry name" value="UDP_ManNAc/GlcNAc_DH"/>
</dbReference>
<name>A0ABW5QXM1_9BACL</name>
<keyword evidence="6" id="KW-1185">Reference proteome</keyword>
<evidence type="ECO:0000259" key="4">
    <source>
        <dbReference type="SMART" id="SM00984"/>
    </source>
</evidence>
<evidence type="ECO:0000256" key="3">
    <source>
        <dbReference type="PIRNR" id="PIRNR000124"/>
    </source>
</evidence>
<reference evidence="6" key="1">
    <citation type="journal article" date="2019" name="Int. J. Syst. Evol. Microbiol.">
        <title>The Global Catalogue of Microorganisms (GCM) 10K type strain sequencing project: providing services to taxonomists for standard genome sequencing and annotation.</title>
        <authorList>
            <consortium name="The Broad Institute Genomics Platform"/>
            <consortium name="The Broad Institute Genome Sequencing Center for Infectious Disease"/>
            <person name="Wu L."/>
            <person name="Ma J."/>
        </authorList>
    </citation>
    <scope>NUCLEOTIDE SEQUENCE [LARGE SCALE GENOMIC DNA]</scope>
    <source>
        <strain evidence="6">TISTR 1827</strain>
    </source>
</reference>
<sequence length="439" mass="47575">MASNKAPLGAGRRITAAVVGLGYVGLPLSLLFCRKGYSVIGIDTDPVKIATLNHGKSYLPDVQNTDVQSALASGNFRATGQYDDIRQADAILICVPTPLDGSRAPDLSRIEAAGREIGRRIVKGQLVSLESSTYPGTTSRMLRPLLEASGLKVGTDIFLGHSPERLDPSNYSYPLEQIPKVISGITDACLRRMSSLYGSAFERIVPVSSTEAAEMAKLLENTYRLVNVSFANEIAMLCDALQVDVWEIIDAASTKPFGFHPFYPGPSAGGHCIPVDPLYLQWAARQTGLESRFVALADEINRGMPAYIVSRIALLMTPQKPLKEARILLIGAAYKKDTGDIRESGAVELLKLLKRSGADIRYHDPYVPMLQLEGERMASVDLTDELLTQVDCVLIAADHASVPFDQVMRHARLVFDTRNATSGLEGAARVYRLGGGAMP</sequence>
<dbReference type="Pfam" id="PF03720">
    <property type="entry name" value="UDPG_MGDP_dh_C"/>
    <property type="match status" value="1"/>
</dbReference>
<dbReference type="InterPro" id="IPR014026">
    <property type="entry name" value="UDP-Glc/GDP-Man_DH_dimer"/>
</dbReference>
<dbReference type="RefSeq" id="WP_379273667.1">
    <property type="nucleotide sequence ID" value="NZ_JBHUGT010000024.1"/>
</dbReference>
<organism evidence="5 6">
    <name type="scientific">Paenibacillus thailandensis</name>
    <dbReference type="NCBI Taxonomy" id="393250"/>
    <lineage>
        <taxon>Bacteria</taxon>
        <taxon>Bacillati</taxon>
        <taxon>Bacillota</taxon>
        <taxon>Bacilli</taxon>
        <taxon>Bacillales</taxon>
        <taxon>Paenibacillaceae</taxon>
        <taxon>Paenibacillus</taxon>
    </lineage>
</organism>
<dbReference type="Proteomes" id="UP001597493">
    <property type="component" value="Unassembled WGS sequence"/>
</dbReference>
<dbReference type="InterPro" id="IPR036291">
    <property type="entry name" value="NAD(P)-bd_dom_sf"/>
</dbReference>
<dbReference type="NCBIfam" id="TIGR03026">
    <property type="entry name" value="NDP-sugDHase"/>
    <property type="match status" value="1"/>
</dbReference>
<keyword evidence="2" id="KW-0520">NAD</keyword>
<dbReference type="Gene3D" id="3.40.50.720">
    <property type="entry name" value="NAD(P)-binding Rossmann-like Domain"/>
    <property type="match status" value="2"/>
</dbReference>
<keyword evidence="1" id="KW-0560">Oxidoreductase</keyword>
<dbReference type="InterPro" id="IPR008927">
    <property type="entry name" value="6-PGluconate_DH-like_C_sf"/>
</dbReference>
<dbReference type="SMART" id="SM00984">
    <property type="entry name" value="UDPG_MGDP_dh_C"/>
    <property type="match status" value="1"/>
</dbReference>
<evidence type="ECO:0000313" key="5">
    <source>
        <dbReference type="EMBL" id="MFD2661201.1"/>
    </source>
</evidence>
<evidence type="ECO:0000313" key="6">
    <source>
        <dbReference type="Proteomes" id="UP001597493"/>
    </source>
</evidence>
<comment type="caution">
    <text evidence="5">The sequence shown here is derived from an EMBL/GenBank/DDBJ whole genome shotgun (WGS) entry which is preliminary data.</text>
</comment>
<dbReference type="InterPro" id="IPR001732">
    <property type="entry name" value="UDP-Glc/GDP-Man_DH_N"/>
</dbReference>
<dbReference type="PIRSF" id="PIRSF500136">
    <property type="entry name" value="UDP_ManNAc_DH"/>
    <property type="match status" value="1"/>
</dbReference>
<evidence type="ECO:0000256" key="2">
    <source>
        <dbReference type="ARBA" id="ARBA00023027"/>
    </source>
</evidence>
<dbReference type="SUPFAM" id="SSF48179">
    <property type="entry name" value="6-phosphogluconate dehydrogenase C-terminal domain-like"/>
    <property type="match status" value="1"/>
</dbReference>
<dbReference type="EMBL" id="JBHUMY010000012">
    <property type="protein sequence ID" value="MFD2661201.1"/>
    <property type="molecule type" value="Genomic_DNA"/>
</dbReference>
<dbReference type="PANTHER" id="PTHR43491">
    <property type="entry name" value="UDP-N-ACETYL-D-MANNOSAMINE DEHYDROGENASE"/>
    <property type="match status" value="1"/>
</dbReference>
<dbReference type="PIRSF" id="PIRSF000124">
    <property type="entry name" value="UDPglc_GDPman_dh"/>
    <property type="match status" value="1"/>
</dbReference>
<dbReference type="InterPro" id="IPR017476">
    <property type="entry name" value="UDP-Glc/GDP-Man"/>
</dbReference>
<feature type="domain" description="UDP-glucose/GDP-mannose dehydrogenase C-terminal" evidence="4">
    <location>
        <begin position="328"/>
        <end position="423"/>
    </location>
</feature>
<dbReference type="Pfam" id="PF00984">
    <property type="entry name" value="UDPG_MGDP_dh"/>
    <property type="match status" value="1"/>
</dbReference>
<evidence type="ECO:0000256" key="1">
    <source>
        <dbReference type="ARBA" id="ARBA00023002"/>
    </source>
</evidence>
<dbReference type="InterPro" id="IPR036220">
    <property type="entry name" value="UDP-Glc/GDP-Man_DH_C_sf"/>
</dbReference>
<accession>A0ABW5QXM1</accession>
<dbReference type="SUPFAM" id="SSF52413">
    <property type="entry name" value="UDP-glucose/GDP-mannose dehydrogenase C-terminal domain"/>
    <property type="match status" value="1"/>
</dbReference>
<dbReference type="SUPFAM" id="SSF51735">
    <property type="entry name" value="NAD(P)-binding Rossmann-fold domains"/>
    <property type="match status" value="1"/>
</dbReference>
<protein>
    <submittedName>
        <fullName evidence="5">Nucleotide sugar dehydrogenase</fullName>
    </submittedName>
</protein>
<dbReference type="Pfam" id="PF03721">
    <property type="entry name" value="UDPG_MGDP_dh_N"/>
    <property type="match status" value="1"/>
</dbReference>
<dbReference type="PANTHER" id="PTHR43491:SF1">
    <property type="entry name" value="UDP-N-ACETYL-D-MANNOSAMINE DEHYDROGENASE"/>
    <property type="match status" value="1"/>
</dbReference>
<dbReference type="InterPro" id="IPR014027">
    <property type="entry name" value="UDP-Glc/GDP-Man_DH_C"/>
</dbReference>
<gene>
    <name evidence="5" type="ORF">ACFSW5_13165</name>
</gene>